<dbReference type="SUPFAM" id="SSF48371">
    <property type="entry name" value="ARM repeat"/>
    <property type="match status" value="2"/>
</dbReference>
<evidence type="ECO:0000313" key="2">
    <source>
        <dbReference type="EMBL" id="GHF11940.1"/>
    </source>
</evidence>
<gene>
    <name evidence="2" type="ORF">GCM10017044_02260</name>
</gene>
<dbReference type="Pfam" id="PF10098">
    <property type="entry name" value="DUF2336"/>
    <property type="match status" value="1"/>
</dbReference>
<dbReference type="EMBL" id="BNCI01000001">
    <property type="protein sequence ID" value="GHF11940.1"/>
    <property type="molecule type" value="Genomic_DNA"/>
</dbReference>
<name>A0A919AKK7_9PROT</name>
<protein>
    <recommendedName>
        <fullName evidence="4">DUF2336 domain-containing protein</fullName>
    </recommendedName>
</protein>
<accession>A0A919AKK7</accession>
<dbReference type="Gene3D" id="1.25.10.10">
    <property type="entry name" value="Leucine-rich Repeat Variant"/>
    <property type="match status" value="1"/>
</dbReference>
<evidence type="ECO:0000313" key="3">
    <source>
        <dbReference type="Proteomes" id="UP000630923"/>
    </source>
</evidence>
<reference evidence="2" key="1">
    <citation type="journal article" date="2014" name="Int. J. Syst. Evol. Microbiol.">
        <title>Complete genome sequence of Corynebacterium casei LMG S-19264T (=DSM 44701T), isolated from a smear-ripened cheese.</title>
        <authorList>
            <consortium name="US DOE Joint Genome Institute (JGI-PGF)"/>
            <person name="Walter F."/>
            <person name="Albersmeier A."/>
            <person name="Kalinowski J."/>
            <person name="Ruckert C."/>
        </authorList>
    </citation>
    <scope>NUCLEOTIDE SEQUENCE</scope>
    <source>
        <strain evidence="2">KCTC 42590</strain>
    </source>
</reference>
<dbReference type="InterPro" id="IPR011989">
    <property type="entry name" value="ARM-like"/>
</dbReference>
<proteinExistence type="predicted"/>
<comment type="caution">
    <text evidence="2">The sequence shown here is derived from an EMBL/GenBank/DDBJ whole genome shotgun (WGS) entry which is preliminary data.</text>
</comment>
<evidence type="ECO:0000256" key="1">
    <source>
        <dbReference type="SAM" id="MobiDB-lite"/>
    </source>
</evidence>
<feature type="compositionally biased region" description="Basic and acidic residues" evidence="1">
    <location>
        <begin position="33"/>
        <end position="43"/>
    </location>
</feature>
<dbReference type="InterPro" id="IPR016024">
    <property type="entry name" value="ARM-type_fold"/>
</dbReference>
<dbReference type="AlphaFoldDB" id="A0A919AKK7"/>
<reference evidence="2" key="2">
    <citation type="submission" date="2020-09" db="EMBL/GenBank/DDBJ databases">
        <authorList>
            <person name="Sun Q."/>
            <person name="Kim S."/>
        </authorList>
    </citation>
    <scope>NUCLEOTIDE SEQUENCE</scope>
    <source>
        <strain evidence="2">KCTC 42590</strain>
    </source>
</reference>
<organism evidence="2 3">
    <name type="scientific">Kordiimonas sediminis</name>
    <dbReference type="NCBI Taxonomy" id="1735581"/>
    <lineage>
        <taxon>Bacteria</taxon>
        <taxon>Pseudomonadati</taxon>
        <taxon>Pseudomonadota</taxon>
        <taxon>Alphaproteobacteria</taxon>
        <taxon>Kordiimonadales</taxon>
        <taxon>Kordiimonadaceae</taxon>
        <taxon>Kordiimonas</taxon>
    </lineage>
</organism>
<feature type="region of interest" description="Disordered" evidence="1">
    <location>
        <begin position="1"/>
        <end position="43"/>
    </location>
</feature>
<dbReference type="InterPro" id="IPR019285">
    <property type="entry name" value="DUF2336"/>
</dbReference>
<evidence type="ECO:0008006" key="4">
    <source>
        <dbReference type="Google" id="ProtNLM"/>
    </source>
</evidence>
<sequence>MLSKLKGLFASDKKAPDTLTAEKEQQILSSGSDAEKKELASREDARPEVLYYLAEDQSASVRKIIAQNPSTPIQADEKLTADEDEEVRSELARKIARLIPNMPSDEQQLVRDKTIAILEKLAADQLPKVRAIIAEEIKRSDAVPKSIVDKLARDVEDIVCGPILAYSPLLNDDDLREIIAAGASSAVLSAIASREEVSEVVADDIAASLDIPAVASLLTNKNAQIREETLDQIISQAETVESLHRPLALRPQLSIRAMKRIAGFVASALVLAMTENSELNEEDADDILDRVRDRLASERVGADEEKMLAKQAGDLFAAGKLTDKYLLEMIESNNRELVIQCLSLLADVDAKTVRSVIHSKSGRAVTALVWKAGLVMRTAYEIQTKFALVPTAQLLPGKDGDKYPIGEDELEWHLSYFLEQED</sequence>
<feature type="compositionally biased region" description="Basic and acidic residues" evidence="1">
    <location>
        <begin position="11"/>
        <end position="25"/>
    </location>
</feature>
<keyword evidence="3" id="KW-1185">Reference proteome</keyword>
<dbReference type="Proteomes" id="UP000630923">
    <property type="component" value="Unassembled WGS sequence"/>
</dbReference>
<dbReference type="RefSeq" id="WP_191249724.1">
    <property type="nucleotide sequence ID" value="NZ_BNCI01000001.1"/>
</dbReference>